<dbReference type="Gene3D" id="2.40.50.40">
    <property type="match status" value="1"/>
</dbReference>
<keyword evidence="20" id="KW-0863">Zinc-finger</keyword>
<dbReference type="GO" id="GO:0005634">
    <property type="term" value="C:nucleus"/>
    <property type="evidence" value="ECO:0007669"/>
    <property type="project" value="UniProtKB-SubCell"/>
</dbReference>
<evidence type="ECO:0000256" key="20">
    <source>
        <dbReference type="PROSITE-ProRule" id="PRU00047"/>
    </source>
</evidence>
<feature type="domain" description="Chromo" evidence="22">
    <location>
        <begin position="1384"/>
        <end position="1442"/>
    </location>
</feature>
<evidence type="ECO:0000259" key="26">
    <source>
        <dbReference type="PROSITE" id="PS50994"/>
    </source>
</evidence>
<dbReference type="Pfam" id="PF17917">
    <property type="entry name" value="RT_RNaseH"/>
    <property type="match status" value="1"/>
</dbReference>
<keyword evidence="7" id="KW-0548">Nucleotidyltransferase</keyword>
<evidence type="ECO:0000259" key="25">
    <source>
        <dbReference type="PROSITE" id="PS50878"/>
    </source>
</evidence>
<evidence type="ECO:0000256" key="10">
    <source>
        <dbReference type="ARBA" id="ARBA00022750"/>
    </source>
</evidence>
<reference evidence="27" key="2">
    <citation type="submission" date="2025-08" db="UniProtKB">
        <authorList>
            <consortium name="Ensembl"/>
        </authorList>
    </citation>
    <scope>IDENTIFICATION</scope>
    <source>
        <strain evidence="27">Hd-rR</strain>
    </source>
</reference>
<dbReference type="SUPFAM" id="SSF54160">
    <property type="entry name" value="Chromo domain-like"/>
    <property type="match status" value="1"/>
</dbReference>
<comment type="subcellular location">
    <subcellularLocation>
        <location evidence="1">Nucleus</location>
    </subcellularLocation>
</comment>
<dbReference type="PROSITE" id="PS50175">
    <property type="entry name" value="ASP_PROT_RETROV"/>
    <property type="match status" value="1"/>
</dbReference>
<dbReference type="InterPro" id="IPR043502">
    <property type="entry name" value="DNA/RNA_pol_sf"/>
</dbReference>
<dbReference type="PANTHER" id="PTHR37984:SF5">
    <property type="entry name" value="PROTEIN NYNRIN-LIKE"/>
    <property type="match status" value="1"/>
</dbReference>
<evidence type="ECO:0000256" key="21">
    <source>
        <dbReference type="SAM" id="MobiDB-lite"/>
    </source>
</evidence>
<dbReference type="Proteomes" id="UP000001038">
    <property type="component" value="Chromosome 23"/>
</dbReference>
<dbReference type="InterPro" id="IPR050951">
    <property type="entry name" value="Retrovirus_Pol_polyprotein"/>
</dbReference>
<dbReference type="InterPro" id="IPR001969">
    <property type="entry name" value="Aspartic_peptidase_AS"/>
</dbReference>
<feature type="region of interest" description="Disordered" evidence="21">
    <location>
        <begin position="1434"/>
        <end position="1491"/>
    </location>
</feature>
<keyword evidence="13" id="KW-0460">Magnesium</keyword>
<dbReference type="SMART" id="SM00298">
    <property type="entry name" value="CHROMO"/>
    <property type="match status" value="1"/>
</dbReference>
<evidence type="ECO:0000256" key="14">
    <source>
        <dbReference type="ARBA" id="ARBA00022908"/>
    </source>
</evidence>
<feature type="compositionally biased region" description="Basic residues" evidence="21">
    <location>
        <begin position="1481"/>
        <end position="1491"/>
    </location>
</feature>
<dbReference type="SUPFAM" id="SSF56672">
    <property type="entry name" value="DNA/RNA polymerases"/>
    <property type="match status" value="1"/>
</dbReference>
<evidence type="ECO:0000313" key="28">
    <source>
        <dbReference type="Proteomes" id="UP000001038"/>
    </source>
</evidence>
<dbReference type="CDD" id="cd09274">
    <property type="entry name" value="RNase_HI_RT_Ty3"/>
    <property type="match status" value="1"/>
</dbReference>
<dbReference type="Ensembl" id="ENSORLT00000044530.1">
    <property type="protein sequence ID" value="ENSORLP00000025948.1"/>
    <property type="gene ID" value="ENSORLG00000024838.1"/>
</dbReference>
<keyword evidence="5" id="KW-0645">Protease</keyword>
<dbReference type="InterPro" id="IPR016197">
    <property type="entry name" value="Chromo-like_dom_sf"/>
</dbReference>
<comment type="similarity">
    <text evidence="2">Belongs to the beta type-B retroviral polymerase family. HERV class-II K(HML-2) pol subfamily.</text>
</comment>
<evidence type="ECO:0000256" key="18">
    <source>
        <dbReference type="ARBA" id="ARBA00023172"/>
    </source>
</evidence>
<dbReference type="FunFam" id="3.30.70.270:FF:000020">
    <property type="entry name" value="Transposon Tf2-6 polyprotein-like Protein"/>
    <property type="match status" value="1"/>
</dbReference>
<keyword evidence="14" id="KW-0229">DNA integration</keyword>
<dbReference type="Pfam" id="PF03732">
    <property type="entry name" value="Retrotrans_gag"/>
    <property type="match status" value="1"/>
</dbReference>
<evidence type="ECO:0000256" key="13">
    <source>
        <dbReference type="ARBA" id="ARBA00022842"/>
    </source>
</evidence>
<evidence type="ECO:0000256" key="19">
    <source>
        <dbReference type="ARBA" id="ARBA00039658"/>
    </source>
</evidence>
<evidence type="ECO:0000256" key="3">
    <source>
        <dbReference type="ARBA" id="ARBA00012180"/>
    </source>
</evidence>
<dbReference type="Gene3D" id="1.10.340.70">
    <property type="match status" value="1"/>
</dbReference>
<dbReference type="InterPro" id="IPR012337">
    <property type="entry name" value="RNaseH-like_sf"/>
</dbReference>
<dbReference type="Pfam" id="PF24626">
    <property type="entry name" value="SH3_Tf2-1"/>
    <property type="match status" value="1"/>
</dbReference>
<dbReference type="InterPro" id="IPR021109">
    <property type="entry name" value="Peptidase_aspartic_dom_sf"/>
</dbReference>
<dbReference type="GO" id="GO:0015074">
    <property type="term" value="P:DNA integration"/>
    <property type="evidence" value="ECO:0007669"/>
    <property type="project" value="UniProtKB-KW"/>
</dbReference>
<keyword evidence="17" id="KW-0238">DNA-binding</keyword>
<evidence type="ECO:0000256" key="4">
    <source>
        <dbReference type="ARBA" id="ARBA00012493"/>
    </source>
</evidence>
<dbReference type="PANTHER" id="PTHR37984">
    <property type="entry name" value="PROTEIN CBG26694"/>
    <property type="match status" value="1"/>
</dbReference>
<dbReference type="GO" id="GO:0004523">
    <property type="term" value="F:RNA-DNA hybrid ribonuclease activity"/>
    <property type="evidence" value="ECO:0007669"/>
    <property type="project" value="UniProtKB-EC"/>
</dbReference>
<evidence type="ECO:0000256" key="17">
    <source>
        <dbReference type="ARBA" id="ARBA00023125"/>
    </source>
</evidence>
<feature type="domain" description="Peptidase A2" evidence="24">
    <location>
        <begin position="373"/>
        <end position="412"/>
    </location>
</feature>
<keyword evidence="16" id="KW-0239">DNA-directed DNA polymerase</keyword>
<dbReference type="Pfam" id="PF00078">
    <property type="entry name" value="RVT_1"/>
    <property type="match status" value="1"/>
</dbReference>
<dbReference type="FunFam" id="3.30.420.10:FF:000032">
    <property type="entry name" value="Retrovirus-related Pol polyprotein from transposon 297-like Protein"/>
    <property type="match status" value="1"/>
</dbReference>
<keyword evidence="12" id="KW-0378">Hydrolase</keyword>
<dbReference type="PROSITE" id="PS50878">
    <property type="entry name" value="RT_POL"/>
    <property type="match status" value="1"/>
</dbReference>
<evidence type="ECO:0000256" key="15">
    <source>
        <dbReference type="ARBA" id="ARBA00022918"/>
    </source>
</evidence>
<dbReference type="InParanoid" id="A0A3B3H291"/>
<dbReference type="CDD" id="cd00303">
    <property type="entry name" value="retropepsin_like"/>
    <property type="match status" value="1"/>
</dbReference>
<dbReference type="Pfam" id="PF17921">
    <property type="entry name" value="Integrase_H2C2"/>
    <property type="match status" value="1"/>
</dbReference>
<dbReference type="GO" id="GO:0008270">
    <property type="term" value="F:zinc ion binding"/>
    <property type="evidence" value="ECO:0007669"/>
    <property type="project" value="UniProtKB-KW"/>
</dbReference>
<dbReference type="GO" id="GO:0003887">
    <property type="term" value="F:DNA-directed DNA polymerase activity"/>
    <property type="evidence" value="ECO:0007669"/>
    <property type="project" value="UniProtKB-KW"/>
</dbReference>
<dbReference type="FunFam" id="1.10.340.70:FF:000001">
    <property type="entry name" value="Retrovirus-related Pol polyprotein from transposon gypsy-like Protein"/>
    <property type="match status" value="1"/>
</dbReference>
<proteinExistence type="inferred from homology"/>
<dbReference type="SUPFAM" id="SSF50630">
    <property type="entry name" value="Acid proteases"/>
    <property type="match status" value="1"/>
</dbReference>
<dbReference type="SUPFAM" id="SSF53098">
    <property type="entry name" value="Ribonuclease H-like"/>
    <property type="match status" value="1"/>
</dbReference>
<protein>
    <recommendedName>
        <fullName evidence="19">Gypsy retrotransposon integrase-like protein 1</fullName>
        <ecNumber evidence="4">2.7.7.49</ecNumber>
        <ecNumber evidence="3">3.1.26.4</ecNumber>
    </recommendedName>
</protein>
<feature type="domain" description="Reverse transcriptase" evidence="25">
    <location>
        <begin position="566"/>
        <end position="745"/>
    </location>
</feature>
<keyword evidence="18" id="KW-0233">DNA recombination</keyword>
<evidence type="ECO:0000256" key="9">
    <source>
        <dbReference type="ARBA" id="ARBA00022723"/>
    </source>
</evidence>
<dbReference type="GO" id="GO:0004190">
    <property type="term" value="F:aspartic-type endopeptidase activity"/>
    <property type="evidence" value="ECO:0007669"/>
    <property type="project" value="UniProtKB-KW"/>
</dbReference>
<keyword evidence="11" id="KW-0255">Endonuclease</keyword>
<evidence type="ECO:0000259" key="22">
    <source>
        <dbReference type="PROSITE" id="PS50013"/>
    </source>
</evidence>
<feature type="compositionally biased region" description="Low complexity" evidence="21">
    <location>
        <begin position="1459"/>
        <end position="1479"/>
    </location>
</feature>
<dbReference type="PROSITE" id="PS50013">
    <property type="entry name" value="CHROMO_2"/>
    <property type="match status" value="1"/>
</dbReference>
<keyword evidence="8" id="KW-0540">Nuclease</keyword>
<dbReference type="GO" id="GO:0006508">
    <property type="term" value="P:proteolysis"/>
    <property type="evidence" value="ECO:0007669"/>
    <property type="project" value="UniProtKB-KW"/>
</dbReference>
<dbReference type="InterPro" id="IPR001995">
    <property type="entry name" value="Peptidase_A2_cat"/>
</dbReference>
<feature type="domain" description="CCHC-type" evidence="23">
    <location>
        <begin position="317"/>
        <end position="332"/>
    </location>
</feature>
<sequence>MTERTSQTPDPADPEGLRHAVKQQGIFLGLHSNALTRITSVQEDLVSHVKDLTRTITNLTDQTSNSTASVSPPASGNTLAVTSSPSDENIRLQPEPFHGDVEACSCFLLQCRLLFLQAPRYYQSDQHKISLIVNSLRSKALQWAQAFLASNPLTHLPFDRFIGEFRLVFDQPRKQEEATRRLLSLKQRNRSVSDHIVDFRILAVEAGWPDIALKGIFYQSLNEGIKDHLCTQPEADNFEELVSAALRSDIRLRERQTKRSFTPRRSSPDFFPRPHLDSQPAPAGISAPSPHSDEPMQIGHSKLSPEERLKRRTNGLCFYCGDASHIVSQCPKRLISPIPSLSDRSRGDLAEGSVKPFLFIPVKFSSFNQVHEFNALIDSGAEHSLIDANLARQLRLPVETLDTPIKAAGLGGKQLSKITSRTEPIQLISSGNHREYHQFFITDSPQTPVILGYSWLRFHNPQIDWTNSRIINWSTYCMANCLHSAIPSTTIANPPENEDIDLSRVPSCYHDLKIVFSKSKARALPPHRPYDCAIELLSGASLPKGRLFNLSGPEKLSMESYIQEALSLGHIRPSSSPVGAGFFFVEKKDKTLRPCIDYRELNQITVKDKYSLPLINSVFDSVQGANIFSKLDLRNAYHLVRVREGDEWKTAFNTPLGHYEYLVMPFGLTNAPAVFQRLVNDVLHDFLNRFVFIYLDDILVYSSNAAEHRHHVRLVLERLLENQLFVKAEKCEFHVDSVSFLGYIIEAGKIRPDPSKIQAVSEWEIPVSRKKLQQFLGFANFYRRFIRNYSSIAAPLTQLTSVKVPYVWNPAADSAFRKLKELFTSAPILIQPDTHKQFIVEVDASDSGVGAVLSQRESPSSKLKPCAYFSRKLSPAERNYDVGNRELLAIKLALEEWRHWLEGAEQPFIVWTDHKNLAYLRSAKRLNSRQARWCLFFDRFCFTITYRPGSKNGKPDALSRKYNTTEGSSTPSIIPDSLFVGNLTWDIETRVQQAQGEKPATINCPPGTLFVPDNLRSDVITWGHSSKIACHGGVHRTLTLLKRRFYWPSMEDDVRAYVAACTTCARAKSSTSPPAGHLHPLPTPGRPWSHIAVDFVTGLPPSQGFTVIFTVVDRFSKAAHFIPLAQLPTATETANILVNHVFRHHGIPTDIVSDRGPQFISQVWKAFCSALGASISLSSGYHPQSNGQAERANQELEAALRCLAAQNQGDWSDHLIWIEYAHNNHPSAATGMSPFEASLGYSPPLFPSQELDLVVPSVQLHLQRCQDVWRQARAALLRTKESNCQIANRHRVVSPSYQPGQQVWLSSRNIPLQATSRKLAPRYIGPYVIERVINPTCVRLKLPAALKVHPSFHVSQVKPVRQSPLCPPSASPPPARLIDGAPAFTASRVLDVRRRGRGFQYLVDWEGYGPEERSWVSRSLILDRSLIDDFFSAHPDRRPGPPGGGRCGGGTVTVPLADSSPSSPTPGTSSCASSTSSAGRLLRRPRTCNQR</sequence>
<evidence type="ECO:0000256" key="2">
    <source>
        <dbReference type="ARBA" id="ARBA00010879"/>
    </source>
</evidence>
<evidence type="ECO:0000256" key="16">
    <source>
        <dbReference type="ARBA" id="ARBA00022932"/>
    </source>
</evidence>
<evidence type="ECO:0000256" key="7">
    <source>
        <dbReference type="ARBA" id="ARBA00022695"/>
    </source>
</evidence>
<dbReference type="PROSITE" id="PS50158">
    <property type="entry name" value="ZF_CCHC"/>
    <property type="match status" value="1"/>
</dbReference>
<dbReference type="EC" id="3.1.26.4" evidence="3"/>
<dbReference type="FunFam" id="3.10.20.370:FF:000003">
    <property type="entry name" value="Transposon Tf2-6 polyprotein"/>
    <property type="match status" value="1"/>
</dbReference>
<dbReference type="Pfam" id="PF00665">
    <property type="entry name" value="rve"/>
    <property type="match status" value="1"/>
</dbReference>
<dbReference type="PROSITE" id="PS50994">
    <property type="entry name" value="INTEGRASE"/>
    <property type="match status" value="1"/>
</dbReference>
<reference evidence="27 28" key="1">
    <citation type="journal article" date="2007" name="Nature">
        <title>The medaka draft genome and insights into vertebrate genome evolution.</title>
        <authorList>
            <person name="Kasahara M."/>
            <person name="Naruse K."/>
            <person name="Sasaki S."/>
            <person name="Nakatani Y."/>
            <person name="Qu W."/>
            <person name="Ahsan B."/>
            <person name="Yamada T."/>
            <person name="Nagayasu Y."/>
            <person name="Doi K."/>
            <person name="Kasai Y."/>
            <person name="Jindo T."/>
            <person name="Kobayashi D."/>
            <person name="Shimada A."/>
            <person name="Toyoda A."/>
            <person name="Kuroki Y."/>
            <person name="Fujiyama A."/>
            <person name="Sasaki T."/>
            <person name="Shimizu A."/>
            <person name="Asakawa S."/>
            <person name="Shimizu N."/>
            <person name="Hashimoto S."/>
            <person name="Yang J."/>
            <person name="Lee Y."/>
            <person name="Matsushima K."/>
            <person name="Sugano S."/>
            <person name="Sakaizumi M."/>
            <person name="Narita T."/>
            <person name="Ohishi K."/>
            <person name="Haga S."/>
            <person name="Ohta F."/>
            <person name="Nomoto H."/>
            <person name="Nogata K."/>
            <person name="Morishita T."/>
            <person name="Endo T."/>
            <person name="Shin-I T."/>
            <person name="Takeda H."/>
            <person name="Morishita S."/>
            <person name="Kohara Y."/>
        </authorList>
    </citation>
    <scope>NUCLEOTIDE SEQUENCE [LARGE SCALE GENOMIC DNA]</scope>
    <source>
        <strain evidence="27 28">Hd-rR</strain>
    </source>
</reference>
<evidence type="ECO:0000256" key="6">
    <source>
        <dbReference type="ARBA" id="ARBA00022679"/>
    </source>
</evidence>
<dbReference type="GO" id="GO:0003677">
    <property type="term" value="F:DNA binding"/>
    <property type="evidence" value="ECO:0007669"/>
    <property type="project" value="UniProtKB-KW"/>
</dbReference>
<dbReference type="GeneTree" id="ENSGT01060000248608"/>
<dbReference type="InterPro" id="IPR000477">
    <property type="entry name" value="RT_dom"/>
</dbReference>
<feature type="compositionally biased region" description="Polar residues" evidence="21">
    <location>
        <begin position="62"/>
        <end position="87"/>
    </location>
</feature>
<dbReference type="InterPro" id="IPR043128">
    <property type="entry name" value="Rev_trsase/Diguanyl_cyclase"/>
</dbReference>
<keyword evidence="10" id="KW-0064">Aspartyl protease</keyword>
<dbReference type="GO" id="GO:0003964">
    <property type="term" value="F:RNA-directed DNA polymerase activity"/>
    <property type="evidence" value="ECO:0007669"/>
    <property type="project" value="UniProtKB-KW"/>
</dbReference>
<dbReference type="Gene3D" id="3.30.70.270">
    <property type="match status" value="2"/>
</dbReference>
<dbReference type="InterPro" id="IPR036397">
    <property type="entry name" value="RNaseH_sf"/>
</dbReference>
<evidence type="ECO:0000256" key="1">
    <source>
        <dbReference type="ARBA" id="ARBA00004123"/>
    </source>
</evidence>
<name>A0A3B3H291_ORYLA</name>
<accession>A0A3B3H291</accession>
<evidence type="ECO:0000256" key="11">
    <source>
        <dbReference type="ARBA" id="ARBA00022759"/>
    </source>
</evidence>
<evidence type="ECO:0000256" key="8">
    <source>
        <dbReference type="ARBA" id="ARBA00022722"/>
    </source>
</evidence>
<dbReference type="InterPro" id="IPR001584">
    <property type="entry name" value="Integrase_cat-core"/>
</dbReference>
<keyword evidence="20" id="KW-0862">Zinc</keyword>
<evidence type="ECO:0000256" key="12">
    <source>
        <dbReference type="ARBA" id="ARBA00022801"/>
    </source>
</evidence>
<evidence type="ECO:0000259" key="23">
    <source>
        <dbReference type="PROSITE" id="PS50158"/>
    </source>
</evidence>
<dbReference type="PROSITE" id="PS00141">
    <property type="entry name" value="ASP_PROTEASE"/>
    <property type="match status" value="1"/>
</dbReference>
<evidence type="ECO:0000256" key="5">
    <source>
        <dbReference type="ARBA" id="ARBA00022670"/>
    </source>
</evidence>
<keyword evidence="6" id="KW-0808">Transferase</keyword>
<dbReference type="Gene3D" id="3.30.420.10">
    <property type="entry name" value="Ribonuclease H-like superfamily/Ribonuclease H"/>
    <property type="match status" value="1"/>
</dbReference>
<dbReference type="Gene3D" id="3.10.20.370">
    <property type="match status" value="1"/>
</dbReference>
<dbReference type="InterPro" id="IPR023780">
    <property type="entry name" value="Chromo_domain"/>
</dbReference>
<dbReference type="InterPro" id="IPR005162">
    <property type="entry name" value="Retrotrans_gag_dom"/>
</dbReference>
<dbReference type="InterPro" id="IPR041373">
    <property type="entry name" value="RT_RNaseH"/>
</dbReference>
<dbReference type="GO" id="GO:0006310">
    <property type="term" value="P:DNA recombination"/>
    <property type="evidence" value="ECO:0007669"/>
    <property type="project" value="UniProtKB-KW"/>
</dbReference>
<feature type="region of interest" description="Disordered" evidence="21">
    <location>
        <begin position="255"/>
        <end position="305"/>
    </location>
</feature>
<dbReference type="Bgee" id="ENSORLG00000024838">
    <property type="expression patterns" value="Expressed in intestine"/>
</dbReference>
<evidence type="ECO:0000313" key="27">
    <source>
        <dbReference type="Ensembl" id="ENSORLP00000025948.1"/>
    </source>
</evidence>
<dbReference type="InterPro" id="IPR000953">
    <property type="entry name" value="Chromo/chromo_shadow_dom"/>
</dbReference>
<dbReference type="InterPro" id="IPR041588">
    <property type="entry name" value="Integrase_H2C2"/>
</dbReference>
<keyword evidence="9" id="KW-0479">Metal-binding</keyword>
<dbReference type="EC" id="2.7.7.49" evidence="4"/>
<dbReference type="InterPro" id="IPR056924">
    <property type="entry name" value="SH3_Tf2-1"/>
</dbReference>
<dbReference type="Pfam" id="PF13650">
    <property type="entry name" value="Asp_protease_2"/>
    <property type="match status" value="1"/>
</dbReference>
<feature type="region of interest" description="Disordered" evidence="21">
    <location>
        <begin position="62"/>
        <end position="88"/>
    </location>
</feature>
<keyword evidence="15" id="KW-0695">RNA-directed DNA polymerase</keyword>
<reference evidence="27" key="3">
    <citation type="submission" date="2025-09" db="UniProtKB">
        <authorList>
            <consortium name="Ensembl"/>
        </authorList>
    </citation>
    <scope>IDENTIFICATION</scope>
    <source>
        <strain evidence="27">Hd-rR</strain>
    </source>
</reference>
<keyword evidence="28" id="KW-1185">Reference proteome</keyword>
<feature type="domain" description="Integrase catalytic" evidence="26">
    <location>
        <begin position="1083"/>
        <end position="1242"/>
    </location>
</feature>
<dbReference type="Pfam" id="PF00385">
    <property type="entry name" value="Chromo"/>
    <property type="match status" value="1"/>
</dbReference>
<dbReference type="CDD" id="cd01647">
    <property type="entry name" value="RT_LTR"/>
    <property type="match status" value="1"/>
</dbReference>
<evidence type="ECO:0000259" key="24">
    <source>
        <dbReference type="PROSITE" id="PS50175"/>
    </source>
</evidence>
<dbReference type="Gene3D" id="3.10.10.10">
    <property type="entry name" value="HIV Type 1 Reverse Transcriptase, subunit A, domain 1"/>
    <property type="match status" value="1"/>
</dbReference>
<dbReference type="InterPro" id="IPR001878">
    <property type="entry name" value="Znf_CCHC"/>
</dbReference>
<organism evidence="27 28">
    <name type="scientific">Oryzias latipes</name>
    <name type="common">Japanese rice fish</name>
    <name type="synonym">Japanese killifish</name>
    <dbReference type="NCBI Taxonomy" id="8090"/>
    <lineage>
        <taxon>Eukaryota</taxon>
        <taxon>Metazoa</taxon>
        <taxon>Chordata</taxon>
        <taxon>Craniata</taxon>
        <taxon>Vertebrata</taxon>
        <taxon>Euteleostomi</taxon>
        <taxon>Actinopterygii</taxon>
        <taxon>Neopterygii</taxon>
        <taxon>Teleostei</taxon>
        <taxon>Neoteleostei</taxon>
        <taxon>Acanthomorphata</taxon>
        <taxon>Ovalentaria</taxon>
        <taxon>Atherinomorphae</taxon>
        <taxon>Beloniformes</taxon>
        <taxon>Adrianichthyidae</taxon>
        <taxon>Oryziinae</taxon>
        <taxon>Oryzias</taxon>
    </lineage>
</organism>
<dbReference type="Gene3D" id="2.40.70.10">
    <property type="entry name" value="Acid Proteases"/>
    <property type="match status" value="1"/>
</dbReference>